<accession>A0A8C7E5L0</accession>
<dbReference type="SUPFAM" id="SSF48726">
    <property type="entry name" value="Immunoglobulin"/>
    <property type="match status" value="2"/>
</dbReference>
<feature type="domain" description="Ig-like" evidence="6">
    <location>
        <begin position="21"/>
        <end position="113"/>
    </location>
</feature>
<dbReference type="PANTHER" id="PTHR45080:SF8">
    <property type="entry name" value="IG-LIKE DOMAIN-CONTAINING PROTEIN"/>
    <property type="match status" value="1"/>
</dbReference>
<evidence type="ECO:0000313" key="8">
    <source>
        <dbReference type="Proteomes" id="UP000694559"/>
    </source>
</evidence>
<dbReference type="OMA" id="LTCYRTK"/>
<dbReference type="OrthoDB" id="6106100at2759"/>
<reference evidence="7" key="2">
    <citation type="submission" date="2025-09" db="UniProtKB">
        <authorList>
            <consortium name="Ensembl"/>
        </authorList>
    </citation>
    <scope>IDENTIFICATION</scope>
</reference>
<proteinExistence type="predicted"/>
<dbReference type="Gene3D" id="2.60.40.10">
    <property type="entry name" value="Immunoglobulins"/>
    <property type="match status" value="2"/>
</dbReference>
<evidence type="ECO:0000313" key="7">
    <source>
        <dbReference type="Ensembl" id="ENSNNAP00000025516.1"/>
    </source>
</evidence>
<keyword evidence="1 5" id="KW-0732">Signal</keyword>
<feature type="chain" id="PRO_5034539208" description="Ig-like domain-containing protein" evidence="5">
    <location>
        <begin position="19"/>
        <end position="403"/>
    </location>
</feature>
<keyword evidence="8" id="KW-1185">Reference proteome</keyword>
<sequence length="403" mass="44711">MGAEHFLIFIFAAGAVQGATESLEIIPVNGNVEVNTQTSFICKVRGSGEATLTWTDPDGNEIEDTSKPYWVKAIDETSKELEMTLTRPDQGGIFRCDGDFESGNSATQQIEIHVIQRPTFVNTMELVKEVHEGQNVEFSCLVKGIPTPTIKWFFGNQDIRNIRERQLFDENRKLLIENTQLSDAGIYTCEATIKERKEVAFANFTLKIKFAPKIELLTSAPLVTQTGNPIQVNFTVLANPSPSVSIACKEKIFEENAIRKIVQDQHRYLFLFEVTPTSQEDIPELIITAANEVGIAKKSVPFEKDGGLGWGSILAIVLAILVLLLLIDALCYYKRRCGFLMFCKKNILCKKSTTGVDNNGIPKKLGLREGRLQEVFHGEEATGCSRVEAGLTTKGHKGRASGY</sequence>
<dbReference type="GeneTree" id="ENSGT01010000229722"/>
<dbReference type="InterPro" id="IPR013783">
    <property type="entry name" value="Ig-like_fold"/>
</dbReference>
<feature type="transmembrane region" description="Helical" evidence="4">
    <location>
        <begin position="308"/>
        <end position="333"/>
    </location>
</feature>
<dbReference type="InterPro" id="IPR003599">
    <property type="entry name" value="Ig_sub"/>
</dbReference>
<dbReference type="Proteomes" id="UP000694559">
    <property type="component" value="Unplaced"/>
</dbReference>
<dbReference type="InterPro" id="IPR003598">
    <property type="entry name" value="Ig_sub2"/>
</dbReference>
<dbReference type="InterPro" id="IPR007110">
    <property type="entry name" value="Ig-like_dom"/>
</dbReference>
<dbReference type="InterPro" id="IPR036179">
    <property type="entry name" value="Ig-like_dom_sf"/>
</dbReference>
<reference evidence="7" key="1">
    <citation type="submission" date="2025-08" db="UniProtKB">
        <authorList>
            <consortium name="Ensembl"/>
        </authorList>
    </citation>
    <scope>IDENTIFICATION</scope>
</reference>
<keyword evidence="4" id="KW-1133">Transmembrane helix</keyword>
<keyword evidence="3" id="KW-0393">Immunoglobulin domain</keyword>
<keyword evidence="4" id="KW-0812">Transmembrane</keyword>
<feature type="domain" description="Ig-like" evidence="6">
    <location>
        <begin position="118"/>
        <end position="200"/>
    </location>
</feature>
<dbReference type="Pfam" id="PF13927">
    <property type="entry name" value="Ig_3"/>
    <property type="match status" value="1"/>
</dbReference>
<organism evidence="7 8">
    <name type="scientific">Naja naja</name>
    <name type="common">Indian cobra</name>
    <dbReference type="NCBI Taxonomy" id="35670"/>
    <lineage>
        <taxon>Eukaryota</taxon>
        <taxon>Metazoa</taxon>
        <taxon>Chordata</taxon>
        <taxon>Craniata</taxon>
        <taxon>Vertebrata</taxon>
        <taxon>Euteleostomi</taxon>
        <taxon>Lepidosauria</taxon>
        <taxon>Squamata</taxon>
        <taxon>Bifurcata</taxon>
        <taxon>Unidentata</taxon>
        <taxon>Episquamata</taxon>
        <taxon>Toxicofera</taxon>
        <taxon>Serpentes</taxon>
        <taxon>Colubroidea</taxon>
        <taxon>Elapidae</taxon>
        <taxon>Elapinae</taxon>
        <taxon>Naja</taxon>
    </lineage>
</organism>
<evidence type="ECO:0000256" key="2">
    <source>
        <dbReference type="ARBA" id="ARBA00023157"/>
    </source>
</evidence>
<dbReference type="SMART" id="SM00408">
    <property type="entry name" value="IGc2"/>
    <property type="match status" value="2"/>
</dbReference>
<evidence type="ECO:0000256" key="4">
    <source>
        <dbReference type="SAM" id="Phobius"/>
    </source>
</evidence>
<keyword evidence="2" id="KW-1015">Disulfide bond</keyword>
<feature type="signal peptide" evidence="5">
    <location>
        <begin position="1"/>
        <end position="18"/>
    </location>
</feature>
<dbReference type="GO" id="GO:0005886">
    <property type="term" value="C:plasma membrane"/>
    <property type="evidence" value="ECO:0007669"/>
    <property type="project" value="TreeGrafter"/>
</dbReference>
<dbReference type="InterPro" id="IPR050958">
    <property type="entry name" value="Cell_Adh-Cytoskel_Orgn"/>
</dbReference>
<dbReference type="AlphaFoldDB" id="A0A8C7E5L0"/>
<dbReference type="PROSITE" id="PS50835">
    <property type="entry name" value="IG_LIKE"/>
    <property type="match status" value="2"/>
</dbReference>
<evidence type="ECO:0000256" key="1">
    <source>
        <dbReference type="ARBA" id="ARBA00022729"/>
    </source>
</evidence>
<evidence type="ECO:0000256" key="3">
    <source>
        <dbReference type="ARBA" id="ARBA00023319"/>
    </source>
</evidence>
<name>A0A8C7E5L0_NAJNA</name>
<dbReference type="GO" id="GO:0007156">
    <property type="term" value="P:homophilic cell adhesion via plasma membrane adhesion molecules"/>
    <property type="evidence" value="ECO:0007669"/>
    <property type="project" value="TreeGrafter"/>
</dbReference>
<evidence type="ECO:0000256" key="5">
    <source>
        <dbReference type="SAM" id="SignalP"/>
    </source>
</evidence>
<keyword evidence="4" id="KW-0472">Membrane</keyword>
<dbReference type="PANTHER" id="PTHR45080">
    <property type="entry name" value="CONTACTIN 5"/>
    <property type="match status" value="1"/>
</dbReference>
<dbReference type="FunFam" id="2.60.40.10:FF:000032">
    <property type="entry name" value="palladin isoform X1"/>
    <property type="match status" value="1"/>
</dbReference>
<dbReference type="Ensembl" id="ENSNNAT00000026749.1">
    <property type="protein sequence ID" value="ENSNNAP00000025516.1"/>
    <property type="gene ID" value="ENSNNAG00000016659.1"/>
</dbReference>
<evidence type="ECO:0000259" key="6">
    <source>
        <dbReference type="PROSITE" id="PS50835"/>
    </source>
</evidence>
<dbReference type="SMART" id="SM00409">
    <property type="entry name" value="IG"/>
    <property type="match status" value="2"/>
</dbReference>
<protein>
    <recommendedName>
        <fullName evidence="6">Ig-like domain-containing protein</fullName>
    </recommendedName>
</protein>